<dbReference type="Pfam" id="PF05783">
    <property type="entry name" value="DLIC"/>
    <property type="match status" value="1"/>
</dbReference>
<evidence type="ECO:0000256" key="9">
    <source>
        <dbReference type="ARBA" id="ARBA00023212"/>
    </source>
</evidence>
<dbReference type="InterPro" id="IPR022780">
    <property type="entry name" value="Dynein_light_int_chain"/>
</dbReference>
<name>A0ABV0S288_9TELE</name>
<keyword evidence="4 10" id="KW-0493">Microtubule</keyword>
<comment type="caution">
    <text evidence="12">The sequence shown here is derived from an EMBL/GenBank/DDBJ whole genome shotgun (WGS) entry which is preliminary data.</text>
</comment>
<keyword evidence="3 10" id="KW-0963">Cytoplasm</keyword>
<evidence type="ECO:0000256" key="6">
    <source>
        <dbReference type="ARBA" id="ARBA00022840"/>
    </source>
</evidence>
<dbReference type="InterPro" id="IPR008467">
    <property type="entry name" value="Dynein1_light_intermed_chain"/>
</dbReference>
<keyword evidence="2 10" id="KW-0813">Transport</keyword>
<feature type="compositionally biased region" description="Polar residues" evidence="11">
    <location>
        <begin position="10"/>
        <end position="30"/>
    </location>
</feature>
<proteinExistence type="inferred from homology"/>
<comment type="similarity">
    <text evidence="10">Belongs to the dynein light intermediate chain family.</text>
</comment>
<evidence type="ECO:0000313" key="12">
    <source>
        <dbReference type="EMBL" id="MEQ2214563.1"/>
    </source>
</evidence>
<dbReference type="PANTHER" id="PTHR12688:SF2">
    <property type="entry name" value="CYTOPLASMIC DYNEIN 1 LIGHT INTERMEDIATE CHAIN 1"/>
    <property type="match status" value="1"/>
</dbReference>
<keyword evidence="7 10" id="KW-0243">Dynein</keyword>
<evidence type="ECO:0000256" key="3">
    <source>
        <dbReference type="ARBA" id="ARBA00022490"/>
    </source>
</evidence>
<comment type="subcellular location">
    <subcellularLocation>
        <location evidence="1 10">Cytoplasm</location>
        <location evidence="1 10">Cytoskeleton</location>
    </subcellularLocation>
</comment>
<gene>
    <name evidence="12" type="ORF">XENOCAPTIV_012446</name>
</gene>
<dbReference type="PANTHER" id="PTHR12688">
    <property type="entry name" value="DYNEIN LIGHT INTERMEDIATE CHAIN"/>
    <property type="match status" value="1"/>
</dbReference>
<accession>A0ABV0S288</accession>
<dbReference type="Proteomes" id="UP001434883">
    <property type="component" value="Unassembled WGS sequence"/>
</dbReference>
<evidence type="ECO:0000313" key="13">
    <source>
        <dbReference type="Proteomes" id="UP001434883"/>
    </source>
</evidence>
<comment type="function">
    <text evidence="10">Acts as one of several non-catalytic accessory components of the cytoplasmic dynein 1 complex that are thought to be involved in linking dynein to cargos and to adapter proteins that regulate dynein function. Cytoplasmic dynein 1 acts as a motor for the intracellular retrograde motility of vesicles and organelles along microtubules. May play a role in binding dynein to membranous organelles or chromosomes.</text>
</comment>
<evidence type="ECO:0000256" key="2">
    <source>
        <dbReference type="ARBA" id="ARBA00022448"/>
    </source>
</evidence>
<reference evidence="12 13" key="1">
    <citation type="submission" date="2021-06" db="EMBL/GenBank/DDBJ databases">
        <authorList>
            <person name="Palmer J.M."/>
        </authorList>
    </citation>
    <scope>NUCLEOTIDE SEQUENCE [LARGE SCALE GENOMIC DNA]</scope>
    <source>
        <strain evidence="12 13">XC_2019</strain>
        <tissue evidence="12">Muscle</tissue>
    </source>
</reference>
<feature type="region of interest" description="Disordered" evidence="11">
    <location>
        <begin position="1"/>
        <end position="38"/>
    </location>
</feature>
<keyword evidence="13" id="KW-1185">Reference proteome</keyword>
<evidence type="ECO:0000256" key="7">
    <source>
        <dbReference type="ARBA" id="ARBA00023017"/>
    </source>
</evidence>
<protein>
    <recommendedName>
        <fullName evidence="10">Dynein light intermediate chain</fullName>
    </recommendedName>
</protein>
<keyword evidence="6 10" id="KW-0067">ATP-binding</keyword>
<keyword evidence="9 10" id="KW-0206">Cytoskeleton</keyword>
<evidence type="ECO:0000256" key="1">
    <source>
        <dbReference type="ARBA" id="ARBA00004245"/>
    </source>
</evidence>
<evidence type="ECO:0000256" key="8">
    <source>
        <dbReference type="ARBA" id="ARBA00023175"/>
    </source>
</evidence>
<dbReference type="EMBL" id="JAHRIN010067480">
    <property type="protein sequence ID" value="MEQ2214563.1"/>
    <property type="molecule type" value="Genomic_DNA"/>
</dbReference>
<comment type="subunit">
    <text evidence="10">Homodimer. The cytoplasmic dynein 1 complex consists of two catalytic heavy chains (HCs) and a number of non-catalytic subunits presented by intermediate chains (ICs).</text>
</comment>
<feature type="non-terminal residue" evidence="12">
    <location>
        <position position="1"/>
    </location>
</feature>
<keyword evidence="8 10" id="KW-0505">Motor protein</keyword>
<evidence type="ECO:0000256" key="4">
    <source>
        <dbReference type="ARBA" id="ARBA00022701"/>
    </source>
</evidence>
<evidence type="ECO:0000256" key="10">
    <source>
        <dbReference type="RuleBase" id="RU366047"/>
    </source>
</evidence>
<sequence length="251" mass="27576">FTSPAKMATTGRSALLSSTSSGPKSTLESSNPEEEDGQNLWSTILSEVSTHSRSKLPSGKNVLVMGGYLSAVSWLANGHREVGSGKTTLVAKLQGIEEYMKGRGLEYLYFSVHDDDIDGLQGVAVPVGSIEDTLLLITVDMSRPWNALDSLQKWAAVAREHIDKLRVAPEKLRELEHKSESNGRQSGGMLGEQYLLEHVFFFFLSFIFRTFQNVIHVSTVGLTFFMVCSCKTVPGVHRAGQRGGRHATEEE</sequence>
<organism evidence="12 13">
    <name type="scientific">Xenoophorus captivus</name>
    <dbReference type="NCBI Taxonomy" id="1517983"/>
    <lineage>
        <taxon>Eukaryota</taxon>
        <taxon>Metazoa</taxon>
        <taxon>Chordata</taxon>
        <taxon>Craniata</taxon>
        <taxon>Vertebrata</taxon>
        <taxon>Euteleostomi</taxon>
        <taxon>Actinopterygii</taxon>
        <taxon>Neopterygii</taxon>
        <taxon>Teleostei</taxon>
        <taxon>Neoteleostei</taxon>
        <taxon>Acanthomorphata</taxon>
        <taxon>Ovalentaria</taxon>
        <taxon>Atherinomorphae</taxon>
        <taxon>Cyprinodontiformes</taxon>
        <taxon>Goodeidae</taxon>
        <taxon>Xenoophorus</taxon>
    </lineage>
</organism>
<evidence type="ECO:0000256" key="11">
    <source>
        <dbReference type="SAM" id="MobiDB-lite"/>
    </source>
</evidence>
<keyword evidence="5 10" id="KW-0547">Nucleotide-binding</keyword>
<evidence type="ECO:0000256" key="5">
    <source>
        <dbReference type="ARBA" id="ARBA00022741"/>
    </source>
</evidence>